<dbReference type="Proteomes" id="UP000681075">
    <property type="component" value="Unassembled WGS sequence"/>
</dbReference>
<evidence type="ECO:0000259" key="2">
    <source>
        <dbReference type="PROSITE" id="PS52029"/>
    </source>
</evidence>
<comment type="pathway">
    <text evidence="1">Cell wall biogenesis; peptidoglycan biosynthesis.</text>
</comment>
<comment type="caution">
    <text evidence="3">The sequence shown here is derived from an EMBL/GenBank/DDBJ whole genome shotgun (WGS) entry which is preliminary data.</text>
</comment>
<protein>
    <recommendedName>
        <fullName evidence="2">L,D-TPase catalytic domain-containing protein</fullName>
    </recommendedName>
</protein>
<feature type="domain" description="L,D-TPase catalytic" evidence="2">
    <location>
        <begin position="7"/>
        <end position="174"/>
    </location>
</feature>
<feature type="active site" description="Nucleophile" evidence="1">
    <location>
        <position position="150"/>
    </location>
</feature>
<keyword evidence="1" id="KW-0961">Cell wall biogenesis/degradation</keyword>
<keyword evidence="1" id="KW-0573">Peptidoglycan synthesis</keyword>
<dbReference type="AlphaFoldDB" id="A0A8S8XJ30"/>
<dbReference type="PANTHER" id="PTHR38589">
    <property type="entry name" value="BLR0621 PROTEIN"/>
    <property type="match status" value="1"/>
</dbReference>
<sequence>MLAVPMISVSQDEHDRARGIVRWGDQHAPCALGPGGIKREKREGDGVTPAGLFPFRRVLYRADRIEKPKTILPVAAIEPDDGWCDAPRDLAYNCQVKLPFDASHEVLWRDDALYDLLVVIGHNDDPVLAYGGSAIFLHVAREDFAPTHGCVALQVSDLRNLVSVIGRATLLRIGE</sequence>
<organism evidence="3 4">
    <name type="scientific">Roseiterribacter gracilis</name>
    <dbReference type="NCBI Taxonomy" id="2812848"/>
    <lineage>
        <taxon>Bacteria</taxon>
        <taxon>Pseudomonadati</taxon>
        <taxon>Pseudomonadota</taxon>
        <taxon>Alphaproteobacteria</taxon>
        <taxon>Rhodospirillales</taxon>
        <taxon>Roseiterribacteraceae</taxon>
        <taxon>Roseiterribacter</taxon>
    </lineage>
</organism>
<dbReference type="InterPro" id="IPR005490">
    <property type="entry name" value="LD_TPept_cat_dom"/>
</dbReference>
<gene>
    <name evidence="3" type="ORF">TMPK1_30070</name>
</gene>
<dbReference type="GO" id="GO:0016740">
    <property type="term" value="F:transferase activity"/>
    <property type="evidence" value="ECO:0007669"/>
    <property type="project" value="InterPro"/>
</dbReference>
<reference evidence="3" key="1">
    <citation type="submission" date="2021-02" db="EMBL/GenBank/DDBJ databases">
        <title>Genome sequence of Rhodospirillales sp. strain TMPK1 isolated from soil.</title>
        <authorList>
            <person name="Nakai R."/>
            <person name="Kusada H."/>
            <person name="Tamaki H."/>
        </authorList>
    </citation>
    <scope>NUCLEOTIDE SEQUENCE</scope>
    <source>
        <strain evidence="3">TMPK1</strain>
    </source>
</reference>
<keyword evidence="4" id="KW-1185">Reference proteome</keyword>
<dbReference type="EMBL" id="BOPV01000001">
    <property type="protein sequence ID" value="GIL40770.1"/>
    <property type="molecule type" value="Genomic_DNA"/>
</dbReference>
<dbReference type="PROSITE" id="PS52029">
    <property type="entry name" value="LD_TPASE"/>
    <property type="match status" value="1"/>
</dbReference>
<dbReference type="PANTHER" id="PTHR38589:SF1">
    <property type="entry name" value="BLR0621 PROTEIN"/>
    <property type="match status" value="1"/>
</dbReference>
<dbReference type="RefSeq" id="WP_420243962.1">
    <property type="nucleotide sequence ID" value="NZ_BOPV01000001.1"/>
</dbReference>
<proteinExistence type="predicted"/>
<keyword evidence="1" id="KW-0133">Cell shape</keyword>
<evidence type="ECO:0000313" key="4">
    <source>
        <dbReference type="Proteomes" id="UP000681075"/>
    </source>
</evidence>
<dbReference type="GO" id="GO:0009252">
    <property type="term" value="P:peptidoglycan biosynthetic process"/>
    <property type="evidence" value="ECO:0007669"/>
    <property type="project" value="UniProtKB-KW"/>
</dbReference>
<evidence type="ECO:0000256" key="1">
    <source>
        <dbReference type="PROSITE-ProRule" id="PRU01373"/>
    </source>
</evidence>
<evidence type="ECO:0000313" key="3">
    <source>
        <dbReference type="EMBL" id="GIL40770.1"/>
    </source>
</evidence>
<accession>A0A8S8XJ30</accession>
<dbReference type="GO" id="GO:0008360">
    <property type="term" value="P:regulation of cell shape"/>
    <property type="evidence" value="ECO:0007669"/>
    <property type="project" value="UniProtKB-UniRule"/>
</dbReference>
<feature type="active site" description="Proton donor/acceptor" evidence="1">
    <location>
        <position position="138"/>
    </location>
</feature>
<dbReference type="GO" id="GO:0071555">
    <property type="term" value="P:cell wall organization"/>
    <property type="evidence" value="ECO:0007669"/>
    <property type="project" value="UniProtKB-UniRule"/>
</dbReference>
<dbReference type="CDD" id="cd16913">
    <property type="entry name" value="YkuD_like"/>
    <property type="match status" value="1"/>
</dbReference>
<dbReference type="Pfam" id="PF03734">
    <property type="entry name" value="YkuD"/>
    <property type="match status" value="1"/>
</dbReference>
<name>A0A8S8XJ30_9PROT</name>